<dbReference type="GO" id="GO:0005737">
    <property type="term" value="C:cytoplasm"/>
    <property type="evidence" value="ECO:0007669"/>
    <property type="project" value="UniProtKB-SubCell"/>
</dbReference>
<dbReference type="Gene3D" id="3.40.390.30">
    <property type="entry name" value="Metalloproteases ('zincins'), catalytic domain"/>
    <property type="match status" value="1"/>
</dbReference>
<comment type="subcellular location">
    <subcellularLocation>
        <location evidence="7">Cytoplasm</location>
    </subcellularLocation>
</comment>
<feature type="binding site" evidence="7">
    <location>
        <position position="118"/>
    </location>
    <ligand>
        <name>Zn(2+)</name>
        <dbReference type="ChEBI" id="CHEBI:29105"/>
        <note>catalytic</note>
    </ligand>
</feature>
<comment type="similarity">
    <text evidence="1 7">Belongs to the endoribonuclease YbeY family.</text>
</comment>
<dbReference type="Pfam" id="PF02130">
    <property type="entry name" value="YbeY"/>
    <property type="match status" value="1"/>
</dbReference>
<evidence type="ECO:0000256" key="8">
    <source>
        <dbReference type="SAM" id="Coils"/>
    </source>
</evidence>
<organism evidence="9 10">
    <name type="scientific">Gracilimonas sediminicola</name>
    <dbReference type="NCBI Taxonomy" id="2952158"/>
    <lineage>
        <taxon>Bacteria</taxon>
        <taxon>Pseudomonadati</taxon>
        <taxon>Balneolota</taxon>
        <taxon>Balneolia</taxon>
        <taxon>Balneolales</taxon>
        <taxon>Balneolaceae</taxon>
        <taxon>Gracilimonas</taxon>
    </lineage>
</organism>
<accession>A0A9X2L555</accession>
<gene>
    <name evidence="7 9" type="primary">ybeY</name>
    <name evidence="9" type="ORF">NM125_13240</name>
</gene>
<dbReference type="PANTHER" id="PTHR46986">
    <property type="entry name" value="ENDORIBONUCLEASE YBEY, CHLOROPLASTIC"/>
    <property type="match status" value="1"/>
</dbReference>
<evidence type="ECO:0000256" key="5">
    <source>
        <dbReference type="ARBA" id="ARBA00022801"/>
    </source>
</evidence>
<dbReference type="InterPro" id="IPR020549">
    <property type="entry name" value="YbeY_CS"/>
</dbReference>
<evidence type="ECO:0000256" key="1">
    <source>
        <dbReference type="ARBA" id="ARBA00010875"/>
    </source>
</evidence>
<dbReference type="GO" id="GO:0004521">
    <property type="term" value="F:RNA endonuclease activity"/>
    <property type="evidence" value="ECO:0007669"/>
    <property type="project" value="UniProtKB-UniRule"/>
</dbReference>
<keyword evidence="5 7" id="KW-0378">Hydrolase</keyword>
<keyword evidence="7" id="KW-0690">Ribosome biogenesis</keyword>
<comment type="cofactor">
    <cofactor evidence="7">
        <name>Zn(2+)</name>
        <dbReference type="ChEBI" id="CHEBI:29105"/>
    </cofactor>
    <text evidence="7">Binds 1 zinc ion.</text>
</comment>
<evidence type="ECO:0000256" key="2">
    <source>
        <dbReference type="ARBA" id="ARBA00022722"/>
    </source>
</evidence>
<evidence type="ECO:0000256" key="6">
    <source>
        <dbReference type="ARBA" id="ARBA00022833"/>
    </source>
</evidence>
<dbReference type="GO" id="GO:0004222">
    <property type="term" value="F:metalloendopeptidase activity"/>
    <property type="evidence" value="ECO:0007669"/>
    <property type="project" value="InterPro"/>
</dbReference>
<dbReference type="NCBIfam" id="TIGR00043">
    <property type="entry name" value="rRNA maturation RNase YbeY"/>
    <property type="match status" value="1"/>
</dbReference>
<reference evidence="9" key="1">
    <citation type="submission" date="2022-06" db="EMBL/GenBank/DDBJ databases">
        <title>Gracilimonas sp. CAU 1638 isolated from sea sediment.</title>
        <authorList>
            <person name="Kim W."/>
        </authorList>
    </citation>
    <scope>NUCLEOTIDE SEQUENCE</scope>
    <source>
        <strain evidence="9">CAU 1638</strain>
    </source>
</reference>
<comment type="caution">
    <text evidence="9">The sequence shown here is derived from an EMBL/GenBank/DDBJ whole genome shotgun (WGS) entry which is preliminary data.</text>
</comment>
<keyword evidence="7" id="KW-0963">Cytoplasm</keyword>
<feature type="binding site" evidence="7">
    <location>
        <position position="122"/>
    </location>
    <ligand>
        <name>Zn(2+)</name>
        <dbReference type="ChEBI" id="CHEBI:29105"/>
        <note>catalytic</note>
    </ligand>
</feature>
<evidence type="ECO:0000256" key="4">
    <source>
        <dbReference type="ARBA" id="ARBA00022759"/>
    </source>
</evidence>
<dbReference type="AlphaFoldDB" id="A0A9X2L555"/>
<keyword evidence="10" id="KW-1185">Reference proteome</keyword>
<evidence type="ECO:0000313" key="10">
    <source>
        <dbReference type="Proteomes" id="UP001139125"/>
    </source>
</evidence>
<name>A0A9X2L555_9BACT</name>
<feature type="coiled-coil region" evidence="8">
    <location>
        <begin position="123"/>
        <end position="150"/>
    </location>
</feature>
<sequence length="152" mass="17497">MKTDSSILQLFNESDEKVPLSRSKAESILKIISDKEGVSFSLVELVFVSEQEIVRINKEHLNRYYVTDIISFRYDDEPGSKGNDEIEGTLFCCAPRIIEQSAEFKEPVEREFQRIFIHGLLHLIGYEDSSDKEKEAMTELENKYLALAEANK</sequence>
<feature type="binding site" evidence="7">
    <location>
        <position position="128"/>
    </location>
    <ligand>
        <name>Zn(2+)</name>
        <dbReference type="ChEBI" id="CHEBI:29105"/>
        <note>catalytic</note>
    </ligand>
</feature>
<dbReference type="SUPFAM" id="SSF55486">
    <property type="entry name" value="Metalloproteases ('zincins'), catalytic domain"/>
    <property type="match status" value="1"/>
</dbReference>
<dbReference type="GO" id="GO:0008270">
    <property type="term" value="F:zinc ion binding"/>
    <property type="evidence" value="ECO:0007669"/>
    <property type="project" value="UniProtKB-UniRule"/>
</dbReference>
<keyword evidence="8" id="KW-0175">Coiled coil</keyword>
<dbReference type="EC" id="3.1.-.-" evidence="7"/>
<dbReference type="PROSITE" id="PS01306">
    <property type="entry name" value="UPF0054"/>
    <property type="match status" value="1"/>
</dbReference>
<evidence type="ECO:0000313" key="9">
    <source>
        <dbReference type="EMBL" id="MCP9292546.1"/>
    </source>
</evidence>
<dbReference type="InterPro" id="IPR002036">
    <property type="entry name" value="YbeY"/>
</dbReference>
<keyword evidence="6 7" id="KW-0862">Zinc</keyword>
<evidence type="ECO:0000256" key="7">
    <source>
        <dbReference type="HAMAP-Rule" id="MF_00009"/>
    </source>
</evidence>
<proteinExistence type="inferred from homology"/>
<comment type="function">
    <text evidence="7">Single strand-specific metallo-endoribonuclease involved in late-stage 70S ribosome quality control and in maturation of the 3' terminus of the 16S rRNA.</text>
</comment>
<keyword evidence="7" id="KW-0698">rRNA processing</keyword>
<dbReference type="PANTHER" id="PTHR46986:SF1">
    <property type="entry name" value="ENDORIBONUCLEASE YBEY, CHLOROPLASTIC"/>
    <property type="match status" value="1"/>
</dbReference>
<dbReference type="Proteomes" id="UP001139125">
    <property type="component" value="Unassembled WGS sequence"/>
</dbReference>
<dbReference type="HAMAP" id="MF_00009">
    <property type="entry name" value="Endoribonucl_YbeY"/>
    <property type="match status" value="1"/>
</dbReference>
<dbReference type="GO" id="GO:0006364">
    <property type="term" value="P:rRNA processing"/>
    <property type="evidence" value="ECO:0007669"/>
    <property type="project" value="UniProtKB-UniRule"/>
</dbReference>
<dbReference type="EMBL" id="JANDBC010000003">
    <property type="protein sequence ID" value="MCP9292546.1"/>
    <property type="molecule type" value="Genomic_DNA"/>
</dbReference>
<evidence type="ECO:0000256" key="3">
    <source>
        <dbReference type="ARBA" id="ARBA00022723"/>
    </source>
</evidence>
<protein>
    <recommendedName>
        <fullName evidence="7">Endoribonuclease YbeY</fullName>
        <ecNumber evidence="7">3.1.-.-</ecNumber>
    </recommendedName>
</protein>
<dbReference type="RefSeq" id="WP_255135438.1">
    <property type="nucleotide sequence ID" value="NZ_JANDBC010000003.1"/>
</dbReference>
<keyword evidence="2 7" id="KW-0540">Nuclease</keyword>
<keyword evidence="3 7" id="KW-0479">Metal-binding</keyword>
<keyword evidence="4 7" id="KW-0255">Endonuclease</keyword>
<dbReference type="InterPro" id="IPR023091">
    <property type="entry name" value="MetalPrtase_cat_dom_sf_prd"/>
</dbReference>